<dbReference type="Pfam" id="PF20276">
    <property type="entry name" value="CTD1"/>
    <property type="match status" value="1"/>
</dbReference>
<evidence type="ECO:0000313" key="2">
    <source>
        <dbReference type="EMBL" id="SDC42717.1"/>
    </source>
</evidence>
<name>A0A1G6LID2_9BACI</name>
<organism evidence="2 3">
    <name type="scientific">Pelagirhabdus alkalitolerans</name>
    <dbReference type="NCBI Taxonomy" id="1612202"/>
    <lineage>
        <taxon>Bacteria</taxon>
        <taxon>Bacillati</taxon>
        <taxon>Bacillota</taxon>
        <taxon>Bacilli</taxon>
        <taxon>Bacillales</taxon>
        <taxon>Bacillaceae</taxon>
        <taxon>Pelagirhabdus</taxon>
    </lineage>
</organism>
<dbReference type="Proteomes" id="UP000242949">
    <property type="component" value="Unassembled WGS sequence"/>
</dbReference>
<dbReference type="InterPro" id="IPR046920">
    <property type="entry name" value="ABC-3C_CTD1"/>
</dbReference>
<dbReference type="STRING" id="1612202.SAMN05421734_10885"/>
<proteinExistence type="predicted"/>
<protein>
    <recommendedName>
        <fullName evidence="1">ABC-three component systems C-terminal domain-containing protein</fullName>
    </recommendedName>
</protein>
<evidence type="ECO:0000259" key="1">
    <source>
        <dbReference type="Pfam" id="PF20276"/>
    </source>
</evidence>
<keyword evidence="3" id="KW-1185">Reference proteome</keyword>
<reference evidence="3" key="1">
    <citation type="submission" date="2016-09" db="EMBL/GenBank/DDBJ databases">
        <authorList>
            <person name="Varghese N."/>
            <person name="Submissions S."/>
        </authorList>
    </citation>
    <scope>NUCLEOTIDE SEQUENCE [LARGE SCALE GENOMIC DNA]</scope>
    <source>
        <strain evidence="3">S5</strain>
    </source>
</reference>
<sequence length="458" mass="53360">MEMSDIMSNRNATASWHGYTHQSKVGVLLALRKINELLEKDETINNWIIKFESAEDFDIMHGSKVNSRHQVKAYKNGNYPNAYKDVLQEAYPIINGEMTKETQAFQYRSIKEDNSPGEIEVDEGSRYLHTIVEVEGFGLTEEEFEKVVPPQTVYIPNPNKVQLYQYNEHEYFCDFSKSDEECKLEAYCVKEIKEILIKENSPFKEIKQIHKEKFLYIVDALDNQVREEHLKEPVGYPTLSLKEILEIVISTGAQERTNTQIMREVFMCVWDDYVEELQLNTPNLDLEIIDDIGSIIKEIYHLNDDKFKNFIIYLNPDQKSVDNLANSQILTTHLQSDSLKDIMYRCLCNITEQTFDRDYLGYKNGKYTLSLINREQASIKSVVGKISNNSEYLKKIHERDFLINGQINNQKVVPEIIKGQDEVNSNWSNENDENKIHIMNSEMKFITATEVIKRINEG</sequence>
<accession>A0A1G6LID2</accession>
<gene>
    <name evidence="2" type="ORF">SAMN05421734_10885</name>
</gene>
<evidence type="ECO:0000313" key="3">
    <source>
        <dbReference type="Proteomes" id="UP000242949"/>
    </source>
</evidence>
<dbReference type="AlphaFoldDB" id="A0A1G6LID2"/>
<dbReference type="EMBL" id="FMYI01000008">
    <property type="protein sequence ID" value="SDC42717.1"/>
    <property type="molecule type" value="Genomic_DNA"/>
</dbReference>
<feature type="domain" description="ABC-three component systems C-terminal" evidence="1">
    <location>
        <begin position="161"/>
        <end position="407"/>
    </location>
</feature>